<dbReference type="GO" id="GO:0005576">
    <property type="term" value="C:extracellular region"/>
    <property type="evidence" value="ECO:0007669"/>
    <property type="project" value="UniProtKB-SubCell"/>
</dbReference>
<sequence>MKTLILLSIVGACFAGDLFDITPIQQCEDSQSIKSVQVENCKDAALCQLMKGANTTLKVVMTAPKKVENVKVLVTGLVGDAELPFPGFNRYVCKHPSNKDFCPQEPGKDYTLTLQLPILNLFPKIKTMAFVRLIDDDAPSEKEERLGCFKIMVELIDNPNAPVTQRPADDDDEE</sequence>
<organism evidence="6">
    <name type="scientific">Neoseiulus barkeri</name>
    <dbReference type="NCBI Taxonomy" id="573039"/>
    <lineage>
        <taxon>Eukaryota</taxon>
        <taxon>Metazoa</taxon>
        <taxon>Ecdysozoa</taxon>
        <taxon>Arthropoda</taxon>
        <taxon>Chelicerata</taxon>
        <taxon>Arachnida</taxon>
        <taxon>Acari</taxon>
        <taxon>Parasitiformes</taxon>
        <taxon>Mesostigmata</taxon>
        <taxon>Gamasina</taxon>
        <taxon>Phytoseioidea</taxon>
        <taxon>Phytoseiidae</taxon>
        <taxon>Amblyseiinae</taxon>
        <taxon>Neoseiulus</taxon>
    </lineage>
</organism>
<evidence type="ECO:0000256" key="4">
    <source>
        <dbReference type="SAM" id="SignalP"/>
    </source>
</evidence>
<evidence type="ECO:0000256" key="3">
    <source>
        <dbReference type="ARBA" id="ARBA00022525"/>
    </source>
</evidence>
<feature type="domain" description="MD-2-related lipid-recognition" evidence="5">
    <location>
        <begin position="24"/>
        <end position="153"/>
    </location>
</feature>
<dbReference type="FunFam" id="2.60.40.770:FF:000001">
    <property type="entry name" value="NPC intracellular cholesterol transporter 2"/>
    <property type="match status" value="1"/>
</dbReference>
<name>A0A8F2JDI4_9ACAR</name>
<evidence type="ECO:0000256" key="2">
    <source>
        <dbReference type="ARBA" id="ARBA00006370"/>
    </source>
</evidence>
<feature type="signal peptide" evidence="4">
    <location>
        <begin position="1"/>
        <end position="15"/>
    </location>
</feature>
<accession>A0A8F2JDI4</accession>
<dbReference type="Gene3D" id="2.60.40.770">
    <property type="match status" value="1"/>
</dbReference>
<comment type="similarity">
    <text evidence="2">Belongs to the NPC2 family.</text>
</comment>
<dbReference type="AlphaFoldDB" id="A0A8F2JDI4"/>
<dbReference type="EMBL" id="MT422743">
    <property type="protein sequence ID" value="QWT69288.1"/>
    <property type="molecule type" value="mRNA"/>
</dbReference>
<dbReference type="InterPro" id="IPR014756">
    <property type="entry name" value="Ig_E-set"/>
</dbReference>
<keyword evidence="4" id="KW-0732">Signal</keyword>
<dbReference type="InterPro" id="IPR003172">
    <property type="entry name" value="ML_dom"/>
</dbReference>
<dbReference type="Pfam" id="PF02221">
    <property type="entry name" value="E1_DerP2_DerF2"/>
    <property type="match status" value="1"/>
</dbReference>
<feature type="chain" id="PRO_5034801339" evidence="4">
    <location>
        <begin position="16"/>
        <end position="174"/>
    </location>
</feature>
<proteinExistence type="evidence at transcript level"/>
<reference evidence="6" key="1">
    <citation type="submission" date="2020-05" db="EMBL/GenBank/DDBJ databases">
        <authorList>
            <person name="Lin X."/>
            <person name="Tian C."/>
        </authorList>
    </citation>
    <scope>NUCLEOTIDE SEQUENCE</scope>
</reference>
<dbReference type="SMART" id="SM00737">
    <property type="entry name" value="ML"/>
    <property type="match status" value="1"/>
</dbReference>
<comment type="subcellular location">
    <subcellularLocation>
        <location evidence="1">Secreted</location>
    </subcellularLocation>
</comment>
<evidence type="ECO:0000256" key="1">
    <source>
        <dbReference type="ARBA" id="ARBA00004613"/>
    </source>
</evidence>
<evidence type="ECO:0000259" key="5">
    <source>
        <dbReference type="SMART" id="SM00737"/>
    </source>
</evidence>
<dbReference type="SUPFAM" id="SSF81296">
    <property type="entry name" value="E set domains"/>
    <property type="match status" value="1"/>
</dbReference>
<keyword evidence="3" id="KW-0964">Secreted</keyword>
<evidence type="ECO:0000313" key="6">
    <source>
        <dbReference type="EMBL" id="QWT69288.1"/>
    </source>
</evidence>
<protein>
    <submittedName>
        <fullName evidence="6">Niemann-Pick type C2-3 protein</fullName>
    </submittedName>
</protein>